<feature type="transmembrane region" description="Helical" evidence="1">
    <location>
        <begin position="28"/>
        <end position="50"/>
    </location>
</feature>
<dbReference type="Proteomes" id="UP000063699">
    <property type="component" value="Chromosome"/>
</dbReference>
<feature type="transmembrane region" description="Helical" evidence="1">
    <location>
        <begin position="241"/>
        <end position="262"/>
    </location>
</feature>
<protein>
    <submittedName>
        <fullName evidence="2">Uncharacterized protein</fullName>
    </submittedName>
</protein>
<sequence length="305" mass="31053">MSTGSVAARLGTALAKIWRGGRKVERRAYVVGAVLFASGLVAAAVLLVTGGSWTGPVSLRKAATFGMSFGLTLATVAWAVSYLKITERSRTFLLTVFTVVSVVETGLVSMQAWRGVPSHFNFETPFDSVVSMSLAAGGGVIILSILGLASATIAGTRDLSAAMRIAVRAGFVILLIALAVGAVMIARGVVEARSGQAQLAYTTAGELKPAHAVAMHAILVLPGLAWLVDLTGWADRVKTRVVLVGTGGYALLTAVVLVESIRGVSPFAASAPEMAVSVLAVALVVGAALGAAAGLVPPGQRGSDS</sequence>
<feature type="transmembrane region" description="Helical" evidence="1">
    <location>
        <begin position="133"/>
        <end position="153"/>
    </location>
</feature>
<dbReference type="KEGG" id="kphy:AOZ06_18830"/>
<keyword evidence="1" id="KW-0472">Membrane</keyword>
<feature type="transmembrane region" description="Helical" evidence="1">
    <location>
        <begin position="92"/>
        <end position="113"/>
    </location>
</feature>
<feature type="transmembrane region" description="Helical" evidence="1">
    <location>
        <begin position="165"/>
        <end position="190"/>
    </location>
</feature>
<accession>A0A0N9IHN0</accession>
<feature type="transmembrane region" description="Helical" evidence="1">
    <location>
        <begin position="274"/>
        <end position="296"/>
    </location>
</feature>
<proteinExistence type="predicted"/>
<evidence type="ECO:0000313" key="2">
    <source>
        <dbReference type="EMBL" id="ALG14884.1"/>
    </source>
</evidence>
<evidence type="ECO:0000256" key="1">
    <source>
        <dbReference type="SAM" id="Phobius"/>
    </source>
</evidence>
<name>A0A0N9IHN0_9PSEU</name>
<feature type="transmembrane region" description="Helical" evidence="1">
    <location>
        <begin position="62"/>
        <end position="80"/>
    </location>
</feature>
<reference evidence="2 3" key="1">
    <citation type="submission" date="2015-07" db="EMBL/GenBank/DDBJ databases">
        <title>Genome sequencing of Kibdelosporangium phytohabitans.</title>
        <authorList>
            <person name="Qin S."/>
            <person name="Xing K."/>
        </authorList>
    </citation>
    <scope>NUCLEOTIDE SEQUENCE [LARGE SCALE GENOMIC DNA]</scope>
    <source>
        <strain evidence="2 3">KLBMP1111</strain>
    </source>
</reference>
<evidence type="ECO:0000313" key="3">
    <source>
        <dbReference type="Proteomes" id="UP000063699"/>
    </source>
</evidence>
<gene>
    <name evidence="2" type="ORF">AOZ06_18830</name>
</gene>
<dbReference type="EMBL" id="CP012752">
    <property type="protein sequence ID" value="ALG14884.1"/>
    <property type="molecule type" value="Genomic_DNA"/>
</dbReference>
<keyword evidence="1" id="KW-0812">Transmembrane</keyword>
<feature type="transmembrane region" description="Helical" evidence="1">
    <location>
        <begin position="210"/>
        <end position="229"/>
    </location>
</feature>
<keyword evidence="1" id="KW-1133">Transmembrane helix</keyword>
<keyword evidence="3" id="KW-1185">Reference proteome</keyword>
<organism evidence="2 3">
    <name type="scientific">Kibdelosporangium phytohabitans</name>
    <dbReference type="NCBI Taxonomy" id="860235"/>
    <lineage>
        <taxon>Bacteria</taxon>
        <taxon>Bacillati</taxon>
        <taxon>Actinomycetota</taxon>
        <taxon>Actinomycetes</taxon>
        <taxon>Pseudonocardiales</taxon>
        <taxon>Pseudonocardiaceae</taxon>
        <taxon>Kibdelosporangium</taxon>
    </lineage>
</organism>
<dbReference type="STRING" id="860235.AOZ06_18830"/>
<dbReference type="AlphaFoldDB" id="A0A0N9IHN0"/>